<gene>
    <name evidence="2" type="ORF">CBR_g45270</name>
</gene>
<proteinExistence type="predicted"/>
<feature type="compositionally biased region" description="Basic and acidic residues" evidence="1">
    <location>
        <begin position="408"/>
        <end position="418"/>
    </location>
</feature>
<accession>A0A388LY78</accession>
<evidence type="ECO:0000256" key="1">
    <source>
        <dbReference type="SAM" id="MobiDB-lite"/>
    </source>
</evidence>
<feature type="compositionally biased region" description="Basic and acidic residues" evidence="1">
    <location>
        <begin position="724"/>
        <end position="742"/>
    </location>
</feature>
<feature type="compositionally biased region" description="Gly residues" evidence="1">
    <location>
        <begin position="371"/>
        <end position="395"/>
    </location>
</feature>
<feature type="region of interest" description="Disordered" evidence="1">
    <location>
        <begin position="568"/>
        <end position="631"/>
    </location>
</feature>
<dbReference type="EMBL" id="BFEA01000601">
    <property type="protein sequence ID" value="GBG87211.1"/>
    <property type="molecule type" value="Genomic_DNA"/>
</dbReference>
<dbReference type="Proteomes" id="UP000265515">
    <property type="component" value="Unassembled WGS sequence"/>
</dbReference>
<organism evidence="2 3">
    <name type="scientific">Chara braunii</name>
    <name type="common">Braun's stonewort</name>
    <dbReference type="NCBI Taxonomy" id="69332"/>
    <lineage>
        <taxon>Eukaryota</taxon>
        <taxon>Viridiplantae</taxon>
        <taxon>Streptophyta</taxon>
        <taxon>Charophyceae</taxon>
        <taxon>Charales</taxon>
        <taxon>Characeae</taxon>
        <taxon>Chara</taxon>
    </lineage>
</organism>
<keyword evidence="3" id="KW-1185">Reference proteome</keyword>
<evidence type="ECO:0000313" key="3">
    <source>
        <dbReference type="Proteomes" id="UP000265515"/>
    </source>
</evidence>
<feature type="compositionally biased region" description="Gly residues" evidence="1">
    <location>
        <begin position="330"/>
        <end position="350"/>
    </location>
</feature>
<dbReference type="Gramene" id="GBG87211">
    <property type="protein sequence ID" value="GBG87211"/>
    <property type="gene ID" value="CBR_g45270"/>
</dbReference>
<feature type="region of interest" description="Disordered" evidence="1">
    <location>
        <begin position="318"/>
        <end position="418"/>
    </location>
</feature>
<protein>
    <submittedName>
        <fullName evidence="2">Uncharacterized protein</fullName>
    </submittedName>
</protein>
<sequence length="771" mass="84647">MERNASHLLGLLENFCKAGQTVFFFGKAHASVVWGLLRTGRNVFALENDTKMIDYLNEFGKTHVADTRNACEFVQTTDERNWDPKRDMYWKLPGNKRTEVWDFLFQPGPPSLADLEYSRRRNLVFGVLNGYHNAPRESVAHFLRRLEHVYFMVAKPLTLENYKAQFDEEDPFDAKDMEELSDSETFNFESMPLPRVVGQNDRLYFFGKYHRFTPEDVWGHNIVWHPRIFQPAVKNGKWVMAMKGADGKWSGMKRLGAGTFQRTARDALVKHLSLMNPERSDPDVVVYAEQKLNELYAGKMLEFRAPFYTLETAPSRGIYWRMPQPPSGGQHPGGGGGGDKGDDGGGGGDGSQIAGKGTGETSSGEKASNGKGSGGKDSGGKGSGGKGSGGKGSGGKCRTSGSPQYMETDPHYVGSRDSDMRVEATLRSDKVRVDSHLSARTLFPVVEESPSRRAQQRSLVLNTLLLKEGESLQHTAALLEGGMLGLRRSEGATFSSLRSGERHKLRIDSELLTSPLRPSPRSAPHATVPQGQENVTSYPPHLQLGTGFPCSAPFSYVGTRDWRSRDLLEGPPAGMLETGREEETQRWQSRKALETGGSEWEGHASKGASVDNDSESAATPGEMHALQREEETQHWPIREVVKGLHAGVLVIGTSEEVLHSRSAVATTQEGVVKGGQWTFVQAPVLGDDEGEEEPVVEAQVHGDEKGGEPVVEGGEVTVGIQTDPQRKDDDSSFTRCGEEQGDRPSVLSTGREMVLHEAIEFGNDSAATELV</sequence>
<name>A0A388LY78_CHABU</name>
<feature type="region of interest" description="Disordered" evidence="1">
    <location>
        <begin position="505"/>
        <end position="540"/>
    </location>
</feature>
<feature type="region of interest" description="Disordered" evidence="1">
    <location>
        <begin position="721"/>
        <end position="747"/>
    </location>
</feature>
<evidence type="ECO:0000313" key="2">
    <source>
        <dbReference type="EMBL" id="GBG87211.1"/>
    </source>
</evidence>
<reference evidence="2 3" key="1">
    <citation type="journal article" date="2018" name="Cell">
        <title>The Chara Genome: Secondary Complexity and Implications for Plant Terrestrialization.</title>
        <authorList>
            <person name="Nishiyama T."/>
            <person name="Sakayama H."/>
            <person name="Vries J.D."/>
            <person name="Buschmann H."/>
            <person name="Saint-Marcoux D."/>
            <person name="Ullrich K.K."/>
            <person name="Haas F.B."/>
            <person name="Vanderstraeten L."/>
            <person name="Becker D."/>
            <person name="Lang D."/>
            <person name="Vosolsobe S."/>
            <person name="Rombauts S."/>
            <person name="Wilhelmsson P.K.I."/>
            <person name="Janitza P."/>
            <person name="Kern R."/>
            <person name="Heyl A."/>
            <person name="Rumpler F."/>
            <person name="Villalobos L.I.A.C."/>
            <person name="Clay J.M."/>
            <person name="Skokan R."/>
            <person name="Toyoda A."/>
            <person name="Suzuki Y."/>
            <person name="Kagoshima H."/>
            <person name="Schijlen E."/>
            <person name="Tajeshwar N."/>
            <person name="Catarino B."/>
            <person name="Hetherington A.J."/>
            <person name="Saltykova A."/>
            <person name="Bonnot C."/>
            <person name="Breuninger H."/>
            <person name="Symeonidi A."/>
            <person name="Radhakrishnan G.V."/>
            <person name="Van Nieuwerburgh F."/>
            <person name="Deforce D."/>
            <person name="Chang C."/>
            <person name="Karol K.G."/>
            <person name="Hedrich R."/>
            <person name="Ulvskov P."/>
            <person name="Glockner G."/>
            <person name="Delwiche C.F."/>
            <person name="Petrasek J."/>
            <person name="Van de Peer Y."/>
            <person name="Friml J."/>
            <person name="Beilby M."/>
            <person name="Dolan L."/>
            <person name="Kohara Y."/>
            <person name="Sugano S."/>
            <person name="Fujiyama A."/>
            <person name="Delaux P.-M."/>
            <person name="Quint M."/>
            <person name="TheiBen G."/>
            <person name="Hagemann M."/>
            <person name="Harholt J."/>
            <person name="Dunand C."/>
            <person name="Zachgo S."/>
            <person name="Langdale J."/>
            <person name="Maumus F."/>
            <person name="Straeten D.V.D."/>
            <person name="Gould S.B."/>
            <person name="Rensing S.A."/>
        </authorList>
    </citation>
    <scope>NUCLEOTIDE SEQUENCE [LARGE SCALE GENOMIC DNA]</scope>
    <source>
        <strain evidence="2 3">S276</strain>
    </source>
</reference>
<dbReference type="AlphaFoldDB" id="A0A388LY78"/>
<comment type="caution">
    <text evidence="2">The sequence shown here is derived from an EMBL/GenBank/DDBJ whole genome shotgun (WGS) entry which is preliminary data.</text>
</comment>